<dbReference type="GO" id="GO:0020037">
    <property type="term" value="F:heme binding"/>
    <property type="evidence" value="ECO:0007669"/>
    <property type="project" value="InterPro"/>
</dbReference>
<organism evidence="12 13">
    <name type="scientific">Gossypium harknessii</name>
    <dbReference type="NCBI Taxonomy" id="34285"/>
    <lineage>
        <taxon>Eukaryota</taxon>
        <taxon>Viridiplantae</taxon>
        <taxon>Streptophyta</taxon>
        <taxon>Embryophyta</taxon>
        <taxon>Tracheophyta</taxon>
        <taxon>Spermatophyta</taxon>
        <taxon>Magnoliopsida</taxon>
        <taxon>eudicotyledons</taxon>
        <taxon>Gunneridae</taxon>
        <taxon>Pentapetalae</taxon>
        <taxon>rosids</taxon>
        <taxon>malvids</taxon>
        <taxon>Malvales</taxon>
        <taxon>Malvaceae</taxon>
        <taxon>Malvoideae</taxon>
        <taxon>Gossypium</taxon>
    </lineage>
</organism>
<dbReference type="InterPro" id="IPR010255">
    <property type="entry name" value="Haem_peroxidase_sf"/>
</dbReference>
<evidence type="ECO:0000256" key="6">
    <source>
        <dbReference type="ARBA" id="ARBA00022723"/>
    </source>
</evidence>
<keyword evidence="7" id="KW-0560">Oxidoreductase</keyword>
<dbReference type="GO" id="GO:0006979">
    <property type="term" value="P:response to oxidative stress"/>
    <property type="evidence" value="ECO:0007669"/>
    <property type="project" value="InterPro"/>
</dbReference>
<dbReference type="AlphaFoldDB" id="A0A7J9HS84"/>
<feature type="binding site" evidence="9">
    <location>
        <position position="55"/>
    </location>
    <ligand>
        <name>Ca(2+)</name>
        <dbReference type="ChEBI" id="CHEBI:29108"/>
        <label>2</label>
    </ligand>
</feature>
<evidence type="ECO:0000256" key="7">
    <source>
        <dbReference type="ARBA" id="ARBA00023002"/>
    </source>
</evidence>
<feature type="binding site" evidence="9">
    <location>
        <position position="53"/>
    </location>
    <ligand>
        <name>Ca(2+)</name>
        <dbReference type="ChEBI" id="CHEBI:29108"/>
        <label>2</label>
    </ligand>
</feature>
<keyword evidence="5" id="KW-0349">Heme</keyword>
<dbReference type="InterPro" id="IPR002016">
    <property type="entry name" value="Haem_peroxidase"/>
</dbReference>
<comment type="similarity">
    <text evidence="10">Belongs to the peroxidase family.</text>
</comment>
<name>A0A7J9HS84_9ROSI</name>
<dbReference type="PRINTS" id="PR00461">
    <property type="entry name" value="PLPEROXIDASE"/>
</dbReference>
<dbReference type="Proteomes" id="UP000593560">
    <property type="component" value="Unassembled WGS sequence"/>
</dbReference>
<evidence type="ECO:0000256" key="9">
    <source>
        <dbReference type="PIRSR" id="PIRSR600823-3"/>
    </source>
</evidence>
<proteinExistence type="inferred from homology"/>
<keyword evidence="8" id="KW-0408">Iron</keyword>
<dbReference type="EMBL" id="JABFAD010000011">
    <property type="protein sequence ID" value="MBA0812739.1"/>
    <property type="molecule type" value="Genomic_DNA"/>
</dbReference>
<feature type="domain" description="Plant heme peroxidase family profile" evidence="11">
    <location>
        <begin position="21"/>
        <end position="120"/>
    </location>
</feature>
<keyword evidence="4" id="KW-0575">Peroxidase</keyword>
<feature type="binding site" evidence="9">
    <location>
        <position position="60"/>
    </location>
    <ligand>
        <name>Ca(2+)</name>
        <dbReference type="ChEBI" id="CHEBI:29108"/>
        <label>2</label>
    </ligand>
</feature>
<keyword evidence="9" id="KW-0106">Calcium</keyword>
<evidence type="ECO:0000259" key="11">
    <source>
        <dbReference type="PROSITE" id="PS50873"/>
    </source>
</evidence>
<dbReference type="Gene3D" id="1.10.420.10">
    <property type="entry name" value="Peroxidase, domain 2"/>
    <property type="match status" value="1"/>
</dbReference>
<keyword evidence="6 9" id="KW-0479">Metal-binding</keyword>
<sequence length="120" mass="13595">MKIVEKVGNVLDSSHTKQWGKTYNATNINPAFAKQRRATCQRDGGNTNLAPLDATPTCFDISYFENLVKKKALFISSQTLFNDGLIDNFVKIYNSNHKVFWDDFAKSMITMENIKPLIGE</sequence>
<comment type="catalytic activity">
    <reaction evidence="1">
        <text>2 a phenolic donor + H2O2 = 2 a phenolic radical donor + 2 H2O</text>
        <dbReference type="Rhea" id="RHEA:56136"/>
        <dbReference type="ChEBI" id="CHEBI:15377"/>
        <dbReference type="ChEBI" id="CHEBI:16240"/>
        <dbReference type="ChEBI" id="CHEBI:139520"/>
        <dbReference type="ChEBI" id="CHEBI:139521"/>
        <dbReference type="EC" id="1.11.1.7"/>
    </reaction>
</comment>
<comment type="caution">
    <text evidence="12">The sequence shown here is derived from an EMBL/GenBank/DDBJ whole genome shotgun (WGS) entry which is preliminary data.</text>
</comment>
<dbReference type="PROSITE" id="PS50873">
    <property type="entry name" value="PEROXIDASE_4"/>
    <property type="match status" value="1"/>
</dbReference>
<keyword evidence="13" id="KW-1185">Reference proteome</keyword>
<evidence type="ECO:0000256" key="10">
    <source>
        <dbReference type="RuleBase" id="RU004241"/>
    </source>
</evidence>
<dbReference type="PANTHER" id="PTHR31388:SF126">
    <property type="entry name" value="PEROXIDASE"/>
    <property type="match status" value="1"/>
</dbReference>
<evidence type="ECO:0000256" key="5">
    <source>
        <dbReference type="ARBA" id="ARBA00022617"/>
    </source>
</evidence>
<dbReference type="PANTHER" id="PTHR31388">
    <property type="entry name" value="PEROXIDASE 72-RELATED"/>
    <property type="match status" value="1"/>
</dbReference>
<evidence type="ECO:0000256" key="3">
    <source>
        <dbReference type="ARBA" id="ARBA00012313"/>
    </source>
</evidence>
<evidence type="ECO:0000256" key="1">
    <source>
        <dbReference type="ARBA" id="ARBA00000189"/>
    </source>
</evidence>
<dbReference type="InterPro" id="IPR000823">
    <property type="entry name" value="Peroxidase_pln"/>
</dbReference>
<dbReference type="GO" id="GO:0046872">
    <property type="term" value="F:metal ion binding"/>
    <property type="evidence" value="ECO:0007669"/>
    <property type="project" value="UniProtKB-KW"/>
</dbReference>
<reference evidence="12 13" key="1">
    <citation type="journal article" date="2019" name="Genome Biol. Evol.">
        <title>Insights into the evolution of the New World diploid cottons (Gossypium, subgenus Houzingenia) based on genome sequencing.</title>
        <authorList>
            <person name="Grover C.E."/>
            <person name="Arick M.A. 2nd"/>
            <person name="Thrash A."/>
            <person name="Conover J.L."/>
            <person name="Sanders W.S."/>
            <person name="Peterson D.G."/>
            <person name="Frelichowski J.E."/>
            <person name="Scheffler J.A."/>
            <person name="Scheffler B.E."/>
            <person name="Wendel J.F."/>
        </authorList>
    </citation>
    <scope>NUCLEOTIDE SEQUENCE [LARGE SCALE GENOMIC DNA]</scope>
    <source>
        <strain evidence="12">0</strain>
        <tissue evidence="12">Leaf</tissue>
    </source>
</reference>
<accession>A0A7J9HS84</accession>
<comment type="cofactor">
    <cofactor evidence="2">
        <name>heme b</name>
        <dbReference type="ChEBI" id="CHEBI:60344"/>
    </cofactor>
</comment>
<dbReference type="SUPFAM" id="SSF48113">
    <property type="entry name" value="Heme-dependent peroxidases"/>
    <property type="match status" value="1"/>
</dbReference>
<dbReference type="EC" id="1.11.1.7" evidence="3"/>
<dbReference type="GO" id="GO:0140825">
    <property type="term" value="F:lactoperoxidase activity"/>
    <property type="evidence" value="ECO:0007669"/>
    <property type="project" value="UniProtKB-EC"/>
</dbReference>
<dbReference type="Pfam" id="PF00141">
    <property type="entry name" value="peroxidase"/>
    <property type="match status" value="1"/>
</dbReference>
<evidence type="ECO:0000313" key="13">
    <source>
        <dbReference type="Proteomes" id="UP000593560"/>
    </source>
</evidence>
<protein>
    <recommendedName>
        <fullName evidence="3">peroxidase</fullName>
        <ecNumber evidence="3">1.11.1.7</ecNumber>
    </recommendedName>
</protein>
<evidence type="ECO:0000256" key="4">
    <source>
        <dbReference type="ARBA" id="ARBA00022559"/>
    </source>
</evidence>
<evidence type="ECO:0000313" key="12">
    <source>
        <dbReference type="EMBL" id="MBA0812739.1"/>
    </source>
</evidence>
<dbReference type="OrthoDB" id="2113341at2759"/>
<comment type="cofactor">
    <cofactor evidence="9">
        <name>Ca(2+)</name>
        <dbReference type="ChEBI" id="CHEBI:29108"/>
    </cofactor>
    <text evidence="9">Binds 2 calcium ions per subunit.</text>
</comment>
<evidence type="ECO:0000256" key="2">
    <source>
        <dbReference type="ARBA" id="ARBA00001970"/>
    </source>
</evidence>
<evidence type="ECO:0000256" key="8">
    <source>
        <dbReference type="ARBA" id="ARBA00023004"/>
    </source>
</evidence>
<gene>
    <name evidence="12" type="ORF">Gohar_026678</name>
</gene>